<dbReference type="PIRSF" id="PIRSF031505">
    <property type="entry name" value="GalT_short"/>
    <property type="match status" value="1"/>
</dbReference>
<evidence type="ECO:0000313" key="4">
    <source>
        <dbReference type="Proteomes" id="UP000070422"/>
    </source>
</evidence>
<feature type="domain" description="DUF4931" evidence="1">
    <location>
        <begin position="7"/>
        <end position="129"/>
    </location>
</feature>
<evidence type="ECO:0000259" key="2">
    <source>
        <dbReference type="Pfam" id="PF20956"/>
    </source>
</evidence>
<dbReference type="Pfam" id="PF20956">
    <property type="entry name" value="DUF4931_C"/>
    <property type="match status" value="1"/>
</dbReference>
<evidence type="ECO:0000259" key="1">
    <source>
        <dbReference type="Pfam" id="PF16285"/>
    </source>
</evidence>
<name>A0A133XVD8_9LACT</name>
<dbReference type="InterPro" id="IPR012361">
    <property type="entry name" value="GalT_short"/>
</dbReference>
<evidence type="ECO:0000313" key="3">
    <source>
        <dbReference type="EMBL" id="KXB34915.1"/>
    </source>
</evidence>
<gene>
    <name evidence="3" type="ORF">HMPREF3187_01247</name>
</gene>
<feature type="domain" description="DUF4931" evidence="2">
    <location>
        <begin position="134"/>
        <end position="244"/>
    </location>
</feature>
<dbReference type="InterPro" id="IPR046322">
    <property type="entry name" value="DUF4931"/>
</dbReference>
<dbReference type="Proteomes" id="UP000070422">
    <property type="component" value="Unassembled WGS sequence"/>
</dbReference>
<dbReference type="SUPFAM" id="SSF54197">
    <property type="entry name" value="HIT-like"/>
    <property type="match status" value="1"/>
</dbReference>
<dbReference type="AlphaFoldDB" id="A0A133XVD8"/>
<dbReference type="STRING" id="87541.AWM71_04880"/>
<dbReference type="InterPro" id="IPR036265">
    <property type="entry name" value="HIT-like_sf"/>
</dbReference>
<proteinExistence type="predicted"/>
<evidence type="ECO:0008006" key="5">
    <source>
        <dbReference type="Google" id="ProtNLM"/>
    </source>
</evidence>
<organism evidence="3 4">
    <name type="scientific">Aerococcus christensenii</name>
    <dbReference type="NCBI Taxonomy" id="87541"/>
    <lineage>
        <taxon>Bacteria</taxon>
        <taxon>Bacillati</taxon>
        <taxon>Bacillota</taxon>
        <taxon>Bacilli</taxon>
        <taxon>Lactobacillales</taxon>
        <taxon>Aerococcaceae</taxon>
        <taxon>Aerococcus</taxon>
    </lineage>
</organism>
<dbReference type="PATRIC" id="fig|87541.4.peg.1240"/>
<accession>A0A133XVD8</accession>
<dbReference type="Pfam" id="PF16285">
    <property type="entry name" value="DUF4931_N"/>
    <property type="match status" value="1"/>
</dbReference>
<protein>
    <recommendedName>
        <fullName evidence="5">DUF4931 domain-containing protein</fullName>
    </recommendedName>
</protein>
<dbReference type="InterPro" id="IPR049285">
    <property type="entry name" value="DUF4931_C"/>
</dbReference>
<sequence length="255" mass="29635">MKKPLIFNHQIALKKPENIRNKEAYCPFCDVAHLKQIFRQEGQKIWLMNKYRTFEDAYQTIIIESSEHWKDISSYNQSENRSIFRFTFDCWLEMLHDDRFHKVLFFKNHGPLSGGSIRHPHFQIVGLQNKENEDEVTIENLKGVEVVSKGSVSVNISTVPIVGASEFNVFIGNLEDLDIFADAVQGIVRYVLKHTFSANSDSYNLFFYAMAGGYYCKVMPRFITSPYFIGFKMSQVLRLEELVKIAEQIKPFLPL</sequence>
<comment type="caution">
    <text evidence="3">The sequence shown here is derived from an EMBL/GenBank/DDBJ whole genome shotgun (WGS) entry which is preliminary data.</text>
</comment>
<dbReference type="Gene3D" id="3.30.428.10">
    <property type="entry name" value="HIT-like"/>
    <property type="match status" value="1"/>
</dbReference>
<dbReference type="RefSeq" id="WP_060937023.1">
    <property type="nucleotide sequence ID" value="NZ_JASOZP010000047.1"/>
</dbReference>
<reference evidence="3 4" key="1">
    <citation type="submission" date="2016-01" db="EMBL/GenBank/DDBJ databases">
        <authorList>
            <person name="Oliw E.H."/>
        </authorList>
    </citation>
    <scope>NUCLEOTIDE SEQUENCE [LARGE SCALE GENOMIC DNA]</scope>
    <source>
        <strain evidence="3 4">KA00635</strain>
    </source>
</reference>
<dbReference type="OrthoDB" id="1803128at2"/>
<dbReference type="EMBL" id="LSCQ01000070">
    <property type="protein sequence ID" value="KXB34915.1"/>
    <property type="molecule type" value="Genomic_DNA"/>
</dbReference>